<dbReference type="CDD" id="cd00085">
    <property type="entry name" value="HNHc"/>
    <property type="match status" value="1"/>
</dbReference>
<evidence type="ECO:0008006" key="3">
    <source>
        <dbReference type="Google" id="ProtNLM"/>
    </source>
</evidence>
<gene>
    <name evidence="2" type="ORF">LCGC14_0940720</name>
</gene>
<reference evidence="2" key="1">
    <citation type="journal article" date="2015" name="Nature">
        <title>Complex archaea that bridge the gap between prokaryotes and eukaryotes.</title>
        <authorList>
            <person name="Spang A."/>
            <person name="Saw J.H."/>
            <person name="Jorgensen S.L."/>
            <person name="Zaremba-Niedzwiedzka K."/>
            <person name="Martijn J."/>
            <person name="Lind A.E."/>
            <person name="van Eijk R."/>
            <person name="Schleper C."/>
            <person name="Guy L."/>
            <person name="Ettema T.J."/>
        </authorList>
    </citation>
    <scope>NUCLEOTIDE SEQUENCE</scope>
</reference>
<dbReference type="AlphaFoldDB" id="A0A0F9RRI3"/>
<accession>A0A0F9RRI3</accession>
<sequence>MKDKEKVSIYNKSYYQRNKEKYKAYYRKNKTVRLTYSHTYYQDNKEVRLAYTEAYRQAHQEEMKAYSQAYNKTNKSKKNAHTRNRQAAKLQRTPGWLTEEQLQQIKDFYINCPVGMTVDHIIPLRGKFVSGLHHPDNLQYLTPEENSSKGNRYPAATEKETHE</sequence>
<dbReference type="EMBL" id="LAZR01003288">
    <property type="protein sequence ID" value="KKN19943.1"/>
    <property type="molecule type" value="Genomic_DNA"/>
</dbReference>
<evidence type="ECO:0000313" key="2">
    <source>
        <dbReference type="EMBL" id="KKN19943.1"/>
    </source>
</evidence>
<name>A0A0F9RRI3_9ZZZZ</name>
<comment type="caution">
    <text evidence="2">The sequence shown here is derived from an EMBL/GenBank/DDBJ whole genome shotgun (WGS) entry which is preliminary data.</text>
</comment>
<dbReference type="Gene3D" id="1.10.30.50">
    <property type="match status" value="1"/>
</dbReference>
<proteinExistence type="predicted"/>
<protein>
    <recommendedName>
        <fullName evidence="3">HNH nuclease domain-containing protein</fullName>
    </recommendedName>
</protein>
<dbReference type="InterPro" id="IPR003615">
    <property type="entry name" value="HNH_nuc"/>
</dbReference>
<evidence type="ECO:0000256" key="1">
    <source>
        <dbReference type="SAM" id="MobiDB-lite"/>
    </source>
</evidence>
<organism evidence="2">
    <name type="scientific">marine sediment metagenome</name>
    <dbReference type="NCBI Taxonomy" id="412755"/>
    <lineage>
        <taxon>unclassified sequences</taxon>
        <taxon>metagenomes</taxon>
        <taxon>ecological metagenomes</taxon>
    </lineage>
</organism>
<feature type="region of interest" description="Disordered" evidence="1">
    <location>
        <begin position="139"/>
        <end position="163"/>
    </location>
</feature>